<sequence>MRRSASGGSLASLRDRNRGQIVAELRTAGRLSRAELARRTGLSRSTVSTLVAELQARGLVGEREVDGAGPQGGRPPVLLGLERTAGAVLGIDFGKRHVRVIVVDLAHAVLADLERPMATEQSATEGFDAAVDLTEQALAEAGVAPGELIGAGMGVPGPIESASGEVGSSAILPGWVGVQPTDELQRRLELPVATANDANLGALAELTWGAGRDVADFLYVKVASGIGGGLVLGGELYTGAGGIAGEIGHTMVDEHGAVCRCGNRGCLETVASTRAIVDLLEPARGERLAIEQAVALARGGDRASQRVIGDAARAIGVVVAQVCNILNPAKVIVGGDLSAAGDVLLDPLRDEVSRHAVPAAGGRVEIVPGVLGRRAEVLGAAALVLRDVDGFSFERAGEAQQQAG</sequence>
<dbReference type="Pfam" id="PF12802">
    <property type="entry name" value="MarR_2"/>
    <property type="match status" value="1"/>
</dbReference>
<dbReference type="InterPro" id="IPR000600">
    <property type="entry name" value="ROK"/>
</dbReference>
<evidence type="ECO:0000256" key="1">
    <source>
        <dbReference type="ARBA" id="ARBA00006479"/>
    </source>
</evidence>
<dbReference type="Proteomes" id="UP000585272">
    <property type="component" value="Unassembled WGS sequence"/>
</dbReference>
<dbReference type="Gene3D" id="1.10.10.10">
    <property type="entry name" value="Winged helix-like DNA-binding domain superfamily/Winged helix DNA-binding domain"/>
    <property type="match status" value="1"/>
</dbReference>
<evidence type="ECO:0000259" key="2">
    <source>
        <dbReference type="PROSITE" id="PS50943"/>
    </source>
</evidence>
<dbReference type="GO" id="GO:0016301">
    <property type="term" value="F:kinase activity"/>
    <property type="evidence" value="ECO:0007669"/>
    <property type="project" value="UniProtKB-KW"/>
</dbReference>
<dbReference type="EMBL" id="JACHNU010000001">
    <property type="protein sequence ID" value="MBB4661625.1"/>
    <property type="molecule type" value="Genomic_DNA"/>
</dbReference>
<dbReference type="Pfam" id="PF00480">
    <property type="entry name" value="ROK"/>
    <property type="match status" value="1"/>
</dbReference>
<evidence type="ECO:0000313" key="4">
    <source>
        <dbReference type="Proteomes" id="UP000585272"/>
    </source>
</evidence>
<dbReference type="RefSeq" id="WP_183339941.1">
    <property type="nucleotide sequence ID" value="NZ_JACHNU010000001.1"/>
</dbReference>
<gene>
    <name evidence="3" type="ORF">BDZ31_001198</name>
</gene>
<dbReference type="SUPFAM" id="SSF53067">
    <property type="entry name" value="Actin-like ATPase domain"/>
    <property type="match status" value="1"/>
</dbReference>
<dbReference type="InterPro" id="IPR001387">
    <property type="entry name" value="Cro/C1-type_HTH"/>
</dbReference>
<accession>A0A840IB99</accession>
<dbReference type="InterPro" id="IPR011991">
    <property type="entry name" value="ArsR-like_HTH"/>
</dbReference>
<name>A0A840IB99_9ACTN</name>
<dbReference type="PANTHER" id="PTHR18964">
    <property type="entry name" value="ROK (REPRESSOR, ORF, KINASE) FAMILY"/>
    <property type="match status" value="1"/>
</dbReference>
<dbReference type="CDD" id="cd00090">
    <property type="entry name" value="HTH_ARSR"/>
    <property type="match status" value="1"/>
</dbReference>
<dbReference type="PANTHER" id="PTHR18964:SF173">
    <property type="entry name" value="GLUCOKINASE"/>
    <property type="match status" value="1"/>
</dbReference>
<reference evidence="3 4" key="1">
    <citation type="submission" date="2020-08" db="EMBL/GenBank/DDBJ databases">
        <title>Genomic Encyclopedia of Archaeal and Bacterial Type Strains, Phase II (KMG-II): from individual species to whole genera.</title>
        <authorList>
            <person name="Goeker M."/>
        </authorList>
    </citation>
    <scope>NUCLEOTIDE SEQUENCE [LARGE SCALE GENOMIC DNA]</scope>
    <source>
        <strain evidence="3 4">DSM 23288</strain>
    </source>
</reference>
<dbReference type="SUPFAM" id="SSF46785">
    <property type="entry name" value="Winged helix' DNA-binding domain"/>
    <property type="match status" value="1"/>
</dbReference>
<comment type="caution">
    <text evidence="3">The sequence shown here is derived from an EMBL/GenBank/DDBJ whole genome shotgun (WGS) entry which is preliminary data.</text>
</comment>
<dbReference type="InterPro" id="IPR000835">
    <property type="entry name" value="HTH_MarR-typ"/>
</dbReference>
<keyword evidence="3" id="KW-0418">Kinase</keyword>
<dbReference type="Gene3D" id="3.30.420.40">
    <property type="match status" value="2"/>
</dbReference>
<feature type="domain" description="HTH cro/C1-type" evidence="2">
    <location>
        <begin position="22"/>
        <end position="48"/>
    </location>
</feature>
<evidence type="ECO:0000313" key="3">
    <source>
        <dbReference type="EMBL" id="MBB4661625.1"/>
    </source>
</evidence>
<keyword evidence="3" id="KW-0808">Transferase</keyword>
<dbReference type="PROSITE" id="PS01125">
    <property type="entry name" value="ROK"/>
    <property type="match status" value="1"/>
</dbReference>
<protein>
    <submittedName>
        <fullName evidence="3">Putative NBD/HSP70 family sugar kinase</fullName>
    </submittedName>
</protein>
<dbReference type="AlphaFoldDB" id="A0A840IB99"/>
<dbReference type="InterPro" id="IPR043129">
    <property type="entry name" value="ATPase_NBD"/>
</dbReference>
<dbReference type="InterPro" id="IPR049874">
    <property type="entry name" value="ROK_cs"/>
</dbReference>
<keyword evidence="4" id="KW-1185">Reference proteome</keyword>
<dbReference type="PROSITE" id="PS50943">
    <property type="entry name" value="HTH_CROC1"/>
    <property type="match status" value="1"/>
</dbReference>
<comment type="similarity">
    <text evidence="1">Belongs to the ROK (NagC/XylR) family.</text>
</comment>
<dbReference type="InterPro" id="IPR036390">
    <property type="entry name" value="WH_DNA-bd_sf"/>
</dbReference>
<proteinExistence type="inferred from homology"/>
<dbReference type="InterPro" id="IPR036388">
    <property type="entry name" value="WH-like_DNA-bd_sf"/>
</dbReference>
<organism evidence="3 4">
    <name type="scientific">Conexibacter arvalis</name>
    <dbReference type="NCBI Taxonomy" id="912552"/>
    <lineage>
        <taxon>Bacteria</taxon>
        <taxon>Bacillati</taxon>
        <taxon>Actinomycetota</taxon>
        <taxon>Thermoleophilia</taxon>
        <taxon>Solirubrobacterales</taxon>
        <taxon>Conexibacteraceae</taxon>
        <taxon>Conexibacter</taxon>
    </lineage>
</organism>